<feature type="compositionally biased region" description="Polar residues" evidence="1">
    <location>
        <begin position="722"/>
        <end position="739"/>
    </location>
</feature>
<feature type="transmembrane region" description="Helical" evidence="2">
    <location>
        <begin position="120"/>
        <end position="138"/>
    </location>
</feature>
<proteinExistence type="predicted"/>
<feature type="transmembrane region" description="Helical" evidence="2">
    <location>
        <begin position="228"/>
        <end position="251"/>
    </location>
</feature>
<feature type="compositionally biased region" description="Low complexity" evidence="1">
    <location>
        <begin position="395"/>
        <end position="407"/>
    </location>
</feature>
<dbReference type="Proteomes" id="UP000235703">
    <property type="component" value="Unassembled WGS sequence"/>
</dbReference>
<dbReference type="RefSeq" id="WP_102161211.1">
    <property type="nucleotide sequence ID" value="NZ_JALXLX010000027.1"/>
</dbReference>
<keyword evidence="4" id="KW-1185">Reference proteome</keyword>
<feature type="compositionally biased region" description="Polar residues" evidence="1">
    <location>
        <begin position="349"/>
        <end position="375"/>
    </location>
</feature>
<evidence type="ECO:0000256" key="2">
    <source>
        <dbReference type="SAM" id="Phobius"/>
    </source>
</evidence>
<feature type="compositionally biased region" description="Basic and acidic residues" evidence="1">
    <location>
        <begin position="632"/>
        <end position="641"/>
    </location>
</feature>
<evidence type="ECO:0000313" key="3">
    <source>
        <dbReference type="EMBL" id="PMB98597.1"/>
    </source>
</evidence>
<keyword evidence="2" id="KW-1133">Transmembrane helix</keyword>
<feature type="transmembrane region" description="Helical" evidence="2">
    <location>
        <begin position="158"/>
        <end position="179"/>
    </location>
</feature>
<feature type="compositionally biased region" description="Low complexity" evidence="1">
    <location>
        <begin position="52"/>
        <end position="80"/>
    </location>
</feature>
<feature type="compositionally biased region" description="Low complexity" evidence="1">
    <location>
        <begin position="524"/>
        <end position="550"/>
    </location>
</feature>
<gene>
    <name evidence="3" type="ORF">CJ198_04510</name>
</gene>
<feature type="compositionally biased region" description="Low complexity" evidence="1">
    <location>
        <begin position="707"/>
        <end position="720"/>
    </location>
</feature>
<dbReference type="EMBL" id="PNFZ01000002">
    <property type="protein sequence ID" value="PMB98597.1"/>
    <property type="molecule type" value="Genomic_DNA"/>
</dbReference>
<comment type="caution">
    <text evidence="3">The sequence shown here is derived from an EMBL/GenBank/DDBJ whole genome shotgun (WGS) entry which is preliminary data.</text>
</comment>
<reference evidence="3 4" key="1">
    <citation type="submission" date="2017-09" db="EMBL/GenBank/DDBJ databases">
        <title>Bacterial strain isolated from the female urinary microbiota.</title>
        <authorList>
            <person name="Thomas-White K."/>
            <person name="Kumar N."/>
            <person name="Forster S."/>
            <person name="Putonti C."/>
            <person name="Lawley T."/>
            <person name="Wolfe A.J."/>
        </authorList>
    </citation>
    <scope>NUCLEOTIDE SEQUENCE [LARGE SCALE GENOMIC DNA]</scope>
    <source>
        <strain evidence="3 4">UMB0680</strain>
    </source>
</reference>
<keyword evidence="2" id="KW-0812">Transmembrane</keyword>
<feature type="region of interest" description="Disordered" evidence="1">
    <location>
        <begin position="339"/>
        <end position="407"/>
    </location>
</feature>
<feature type="compositionally biased region" description="Low complexity" evidence="1">
    <location>
        <begin position="565"/>
        <end position="576"/>
    </location>
</feature>
<sequence>MSTPYQPGGQQQDPHQPASAYGSQPGAGYGAGYGGQDPAAYGSQNPGAYGSQGQTYGQPQGQAPQPEQWDQQQAGYGSQMPAAYGSQPGAGYGPGGYPQQSAAPRRPGGGLLGPLTLRDILLLVGALFGLISLITPFWRDMYGFGYGLENTFLMTSRYGWQIVLMWPLLLIIAGVITLLNKTVRGFPQRIGSLSPDQLISVLTSVAFATSALEIALTVFSMSAWHVGAYFAFVGALVSFFAGVFTMLPFFAAEFAQRPDSQAHPKARPVSRDAASAAPGLSQQAQPHVPHGQYDQYGAQSQMGQQAGQDQSGQGQFGRQEQFGAQPGYAAADQQQAGAMSAGYADPQAYGSQPQAYGSQPTGYAAQQQAHGSQPTGYDAQQHAYGSQPAAGETPAADSGSQGAGSVAGAVGAGAAGAAATGIGMNADDNDAQAGDFAAGEEPRQQQISDDGQAYLGSHTADAPEHAQSEPTQAFMAGGRTHSANFSDNAAAEPAAERSSDDAAADGLAGADVHDADRTVVADTVSDAPAAAVSEEPAESVSDAPAETADPTETERTAADAEDETAVAADPVDAADPTETERIAADDADSQLAEASGFGAKAADTSGADTVAETPVADSSAPAASEPAADQPATRREARVRGEQQASDDPNEPTQWFRAYERDSSGAAAPTSSGSTAASELADSDQTVAAGEPVASDPSLDQPTQAWTPGADAQAPGADATLDQPTQAWSPATESTTYTGESAEAVPSGQAQPFWFAVPEPREAIDPSTGRPLFTVTPGEWFLALSDNGTTFTVRDATGQEGLLRNLEGIQRG</sequence>
<dbReference type="AlphaFoldDB" id="A0A2N6PIW0"/>
<organism evidence="3 4">
    <name type="scientific">Brevibacterium luteolum</name>
    <dbReference type="NCBI Taxonomy" id="199591"/>
    <lineage>
        <taxon>Bacteria</taxon>
        <taxon>Bacillati</taxon>
        <taxon>Actinomycetota</taxon>
        <taxon>Actinomycetes</taxon>
        <taxon>Micrococcales</taxon>
        <taxon>Brevibacteriaceae</taxon>
        <taxon>Brevibacterium</taxon>
    </lineage>
</organism>
<name>A0A2N6PIW0_9MICO</name>
<dbReference type="OrthoDB" id="5079801at2"/>
<feature type="compositionally biased region" description="Gly residues" evidence="1">
    <location>
        <begin position="25"/>
        <end position="35"/>
    </location>
</feature>
<accession>A0A2N6PIW0</accession>
<feature type="compositionally biased region" description="Low complexity" evidence="1">
    <location>
        <begin position="616"/>
        <end position="631"/>
    </location>
</feature>
<feature type="compositionally biased region" description="Low complexity" evidence="1">
    <location>
        <begin position="1"/>
        <end position="24"/>
    </location>
</feature>
<feature type="region of interest" description="Disordered" evidence="1">
    <location>
        <begin position="430"/>
        <end position="749"/>
    </location>
</feature>
<evidence type="ECO:0000256" key="1">
    <source>
        <dbReference type="SAM" id="MobiDB-lite"/>
    </source>
</evidence>
<feature type="compositionally biased region" description="Low complexity" evidence="1">
    <location>
        <begin position="664"/>
        <end position="678"/>
    </location>
</feature>
<feature type="compositionally biased region" description="Low complexity" evidence="1">
    <location>
        <begin position="295"/>
        <end position="318"/>
    </location>
</feature>
<feature type="compositionally biased region" description="Low complexity" evidence="1">
    <location>
        <begin position="483"/>
        <end position="493"/>
    </location>
</feature>
<feature type="compositionally biased region" description="Polar residues" evidence="1">
    <location>
        <begin position="643"/>
        <end position="653"/>
    </location>
</feature>
<keyword evidence="2" id="KW-0472">Membrane</keyword>
<protein>
    <submittedName>
        <fullName evidence="3">Uncharacterized protein</fullName>
    </submittedName>
</protein>
<feature type="region of interest" description="Disordered" evidence="1">
    <location>
        <begin position="261"/>
        <end position="318"/>
    </location>
</feature>
<evidence type="ECO:0000313" key="4">
    <source>
        <dbReference type="Proteomes" id="UP000235703"/>
    </source>
</evidence>
<feature type="region of interest" description="Disordered" evidence="1">
    <location>
        <begin position="1"/>
        <end position="80"/>
    </location>
</feature>